<dbReference type="Proteomes" id="UP000198935">
    <property type="component" value="Unassembled WGS sequence"/>
</dbReference>
<keyword evidence="2 5" id="KW-0812">Transmembrane</keyword>
<keyword evidence="7" id="KW-1185">Reference proteome</keyword>
<feature type="transmembrane region" description="Helical" evidence="5">
    <location>
        <begin position="101"/>
        <end position="118"/>
    </location>
</feature>
<protein>
    <submittedName>
        <fullName evidence="6">Putative sporulation protein YtaF</fullName>
    </submittedName>
</protein>
<keyword evidence="3 5" id="KW-1133">Transmembrane helix</keyword>
<evidence type="ECO:0000256" key="4">
    <source>
        <dbReference type="ARBA" id="ARBA00023136"/>
    </source>
</evidence>
<name>A0A1H3TW01_9BACI</name>
<evidence type="ECO:0000313" key="6">
    <source>
        <dbReference type="EMBL" id="SDZ54282.1"/>
    </source>
</evidence>
<dbReference type="NCBIfam" id="TIGR02840">
    <property type="entry name" value="spore_YtaF"/>
    <property type="match status" value="1"/>
</dbReference>
<sequence length="243" mass="26551">MLKSTTSREFHVHWKGSSHILSYQRWKGLVPMTEWLSLFLLAFAVSIDSFGVGLTYGLRKMKLPLFSLLLIAGCSAVSILIAMSIGGLMQRYLSVQSAESIGGAILIVIGMWAIYQVYRPAKSERKTKKERETIVNLELKTLGIVIKILRKPMVADLDNSGTITGREAFLLGFALSLDAFGAGIGAALIGFSPLILAGSVAAMCAVFVSLGMKSGLFLSEMKWMQRFSFIPGLLLIIIGVWQL</sequence>
<organism evidence="6 7">
    <name type="scientific">Evansella caseinilytica</name>
    <dbReference type="NCBI Taxonomy" id="1503961"/>
    <lineage>
        <taxon>Bacteria</taxon>
        <taxon>Bacillati</taxon>
        <taxon>Bacillota</taxon>
        <taxon>Bacilli</taxon>
        <taxon>Bacillales</taxon>
        <taxon>Bacillaceae</taxon>
        <taxon>Evansella</taxon>
    </lineage>
</organism>
<proteinExistence type="predicted"/>
<feature type="transmembrane region" description="Helical" evidence="5">
    <location>
        <begin position="35"/>
        <end position="58"/>
    </location>
</feature>
<dbReference type="STRING" id="1503961.SAMN05421736_11692"/>
<reference evidence="7" key="1">
    <citation type="submission" date="2016-10" db="EMBL/GenBank/DDBJ databases">
        <authorList>
            <person name="Varghese N."/>
            <person name="Submissions S."/>
        </authorList>
    </citation>
    <scope>NUCLEOTIDE SEQUENCE [LARGE SCALE GENOMIC DNA]</scope>
    <source>
        <strain evidence="7">SP</strain>
    </source>
</reference>
<dbReference type="EMBL" id="FNPI01000016">
    <property type="protein sequence ID" value="SDZ54282.1"/>
    <property type="molecule type" value="Genomic_DNA"/>
</dbReference>
<evidence type="ECO:0000256" key="3">
    <source>
        <dbReference type="ARBA" id="ARBA00022989"/>
    </source>
</evidence>
<dbReference type="AlphaFoldDB" id="A0A1H3TW01"/>
<keyword evidence="4 5" id="KW-0472">Membrane</keyword>
<gene>
    <name evidence="6" type="ORF">SAMN05421736_11692</name>
</gene>
<feature type="transmembrane region" description="Helical" evidence="5">
    <location>
        <begin position="223"/>
        <end position="241"/>
    </location>
</feature>
<evidence type="ECO:0000313" key="7">
    <source>
        <dbReference type="Proteomes" id="UP000198935"/>
    </source>
</evidence>
<evidence type="ECO:0000256" key="1">
    <source>
        <dbReference type="ARBA" id="ARBA00022475"/>
    </source>
</evidence>
<dbReference type="InterPro" id="IPR003810">
    <property type="entry name" value="Mntp/YtaF"/>
</dbReference>
<evidence type="ECO:0000256" key="2">
    <source>
        <dbReference type="ARBA" id="ARBA00022692"/>
    </source>
</evidence>
<feature type="transmembrane region" description="Helical" evidence="5">
    <location>
        <begin position="168"/>
        <end position="188"/>
    </location>
</feature>
<keyword evidence="1" id="KW-1003">Cell membrane</keyword>
<feature type="transmembrane region" description="Helical" evidence="5">
    <location>
        <begin position="65"/>
        <end position="89"/>
    </location>
</feature>
<feature type="transmembrane region" description="Helical" evidence="5">
    <location>
        <begin position="194"/>
        <end position="211"/>
    </location>
</feature>
<dbReference type="InterPro" id="IPR014205">
    <property type="entry name" value="Spore_YtaF"/>
</dbReference>
<accession>A0A1H3TW01</accession>
<dbReference type="Pfam" id="PF02659">
    <property type="entry name" value="Mntp"/>
    <property type="match status" value="2"/>
</dbReference>
<dbReference type="PANTHER" id="PTHR35529:SF2">
    <property type="entry name" value="SPORULATION PROTEIN YTAF-RELATED"/>
    <property type="match status" value="1"/>
</dbReference>
<evidence type="ECO:0000256" key="5">
    <source>
        <dbReference type="SAM" id="Phobius"/>
    </source>
</evidence>
<dbReference type="PANTHER" id="PTHR35529">
    <property type="entry name" value="MANGANESE EFFLUX PUMP MNTP-RELATED"/>
    <property type="match status" value="1"/>
</dbReference>